<dbReference type="EC" id="2.7.1.180" evidence="3"/>
<feature type="transmembrane region" description="Helical" evidence="15">
    <location>
        <begin position="229"/>
        <end position="252"/>
    </location>
</feature>
<evidence type="ECO:0000256" key="3">
    <source>
        <dbReference type="ARBA" id="ARBA00011955"/>
    </source>
</evidence>
<feature type="transmembrane region" description="Helical" evidence="15">
    <location>
        <begin position="31"/>
        <end position="51"/>
    </location>
</feature>
<evidence type="ECO:0000256" key="7">
    <source>
        <dbReference type="ARBA" id="ARBA00022692"/>
    </source>
</evidence>
<keyword evidence="11 15" id="KW-1133">Transmembrane helix</keyword>
<feature type="transmembrane region" description="Helical" evidence="15">
    <location>
        <begin position="121"/>
        <end position="144"/>
    </location>
</feature>
<dbReference type="eggNOG" id="COG2814">
    <property type="taxonomic scope" value="Bacteria"/>
</dbReference>
<feature type="transmembrane region" description="Helical" evidence="15">
    <location>
        <begin position="376"/>
        <end position="395"/>
    </location>
</feature>
<comment type="catalytic activity">
    <reaction evidence="14">
        <text>L-threonyl-[protein] + FAD = FMN-L-threonyl-[protein] + AMP + H(+)</text>
        <dbReference type="Rhea" id="RHEA:36847"/>
        <dbReference type="Rhea" id="RHEA-COMP:11060"/>
        <dbReference type="Rhea" id="RHEA-COMP:11061"/>
        <dbReference type="ChEBI" id="CHEBI:15378"/>
        <dbReference type="ChEBI" id="CHEBI:30013"/>
        <dbReference type="ChEBI" id="CHEBI:57692"/>
        <dbReference type="ChEBI" id="CHEBI:74257"/>
        <dbReference type="ChEBI" id="CHEBI:456215"/>
        <dbReference type="EC" id="2.7.1.180"/>
    </reaction>
</comment>
<dbReference type="KEGG" id="dsa:Desal_0718"/>
<dbReference type="STRING" id="526222.Desal_0718"/>
<evidence type="ECO:0000256" key="10">
    <source>
        <dbReference type="ARBA" id="ARBA00022842"/>
    </source>
</evidence>
<comment type="subcellular location">
    <subcellularLocation>
        <location evidence="2">Membrane</location>
        <topology evidence="2">Multi-pass membrane protein</topology>
    </subcellularLocation>
</comment>
<dbReference type="PANTHER" id="PTHR30040:SF2">
    <property type="entry name" value="FAD:PROTEIN FMN TRANSFERASE"/>
    <property type="match status" value="1"/>
</dbReference>
<feature type="transmembrane region" description="Helical" evidence="15">
    <location>
        <begin position="150"/>
        <end position="173"/>
    </location>
</feature>
<dbReference type="InterPro" id="IPR020846">
    <property type="entry name" value="MFS_dom"/>
</dbReference>
<evidence type="ECO:0000256" key="14">
    <source>
        <dbReference type="ARBA" id="ARBA00048540"/>
    </source>
</evidence>
<evidence type="ECO:0000256" key="8">
    <source>
        <dbReference type="ARBA" id="ARBA00022723"/>
    </source>
</evidence>
<keyword evidence="7 15" id="KW-0812">Transmembrane</keyword>
<keyword evidence="12 15" id="KW-0472">Membrane</keyword>
<evidence type="ECO:0000256" key="4">
    <source>
        <dbReference type="ARBA" id="ARBA00016337"/>
    </source>
</evidence>
<feature type="transmembrane region" description="Helical" evidence="15">
    <location>
        <begin position="322"/>
        <end position="340"/>
    </location>
</feature>
<reference evidence="17 18" key="1">
    <citation type="submission" date="2009-06" db="EMBL/GenBank/DDBJ databases">
        <title>Complete sequence of Desulfovibrio salexigens DSM 2638.</title>
        <authorList>
            <consortium name="US DOE Joint Genome Institute"/>
            <person name="Lucas S."/>
            <person name="Copeland A."/>
            <person name="Lapidus A."/>
            <person name="Glavina del Rio T."/>
            <person name="Tice H."/>
            <person name="Bruce D."/>
            <person name="Goodwin L."/>
            <person name="Pitluck S."/>
            <person name="Munk A.C."/>
            <person name="Brettin T."/>
            <person name="Detter J.C."/>
            <person name="Han C."/>
            <person name="Tapia R."/>
            <person name="Larimer F."/>
            <person name="Land M."/>
            <person name="Hauser L."/>
            <person name="Kyrpides N."/>
            <person name="Anderson I."/>
            <person name="Wall J.D."/>
            <person name="Arkin A.P."/>
            <person name="Dehal P."/>
            <person name="Chivian D."/>
            <person name="Giles B."/>
            <person name="Hazen T.C."/>
        </authorList>
    </citation>
    <scope>NUCLEOTIDE SEQUENCE [LARGE SCALE GENOMIC DNA]</scope>
    <source>
        <strain evidence="18">ATCC 14822 / DSM 2638 / NCIMB 8403 / VKM B-1763</strain>
    </source>
</reference>
<feature type="transmembrane region" description="Helical" evidence="15">
    <location>
        <begin position="264"/>
        <end position="285"/>
    </location>
</feature>
<evidence type="ECO:0000256" key="9">
    <source>
        <dbReference type="ARBA" id="ARBA00022827"/>
    </source>
</evidence>
<feature type="transmembrane region" description="Helical" evidence="15">
    <location>
        <begin position="346"/>
        <end position="364"/>
    </location>
</feature>
<sequence>MGAVFAASMGTGVFTFTLPLMNLDEKAGGMWLGSGFAGYFLAKLLIAPLSGSYADTHGSSKPLLISCGLAFLLPLLYLLHPAIETLYAIQFILGLCAGTVRTVSMAAIGASLGGEKLSSRFAVLSAVMNSSFLLGPLLGGLLYIDKDYLPVLGTMSAFMGLAFIIFTLCAKHLPTHTAEHDLTEETSAGPRSFISIMAALFGRGMGIGSLIAFYPVLLKSSLQLSPGSTALLFSIPSLTTVLLLPILGKLLAGFERRLTTSTGMLISALALYIIGSCSTIPGFMFTGILSGIGAAISMPPSMAVCSELGCAKGRALGLANMAANIGFMTGPLFCGLMVSASGQISTPFKLTAIIGAISSLFILYEGMSQKGLKKSGLAIGVLSTLTLLMLVPHSLKQNNTPQTYRYSDVAMGTVVNLTIPGGDNSETKKAAKETVAIMHHLQKDLDHRNKRGSVGRVNHESGKKSVRVSDKAFATIKRGLEISEKSSGSFDITIGAITTTPFYYALDKSRFAGHKDLINYRLLEIDPAENKVFLPRKGMALDLGGLAKGTIIDAAADHLKSSGIKTAMVEAGGDFMVFGDREWTIGIRNPRGKGILGHISVKNSAVCGSGDYYQFITPVSKEDKTRKHHIFDPALLQSSAESIATTTVAPDAETADALATTVFIMGPEKGSEFIEKHFPNCSAMWVLPNMTIVSTKNFPTIKEQK</sequence>
<dbReference type="EMBL" id="CP001649">
    <property type="protein sequence ID" value="ACS78784.1"/>
    <property type="molecule type" value="Genomic_DNA"/>
</dbReference>
<keyword evidence="18" id="KW-1185">Reference proteome</keyword>
<evidence type="ECO:0000256" key="2">
    <source>
        <dbReference type="ARBA" id="ARBA00004141"/>
    </source>
</evidence>
<dbReference type="Proteomes" id="UP000002601">
    <property type="component" value="Chromosome"/>
</dbReference>
<feature type="transmembrane region" description="Helical" evidence="15">
    <location>
        <begin position="193"/>
        <end position="217"/>
    </location>
</feature>
<dbReference type="SUPFAM" id="SSF143631">
    <property type="entry name" value="ApbE-like"/>
    <property type="match status" value="1"/>
</dbReference>
<dbReference type="AlphaFoldDB" id="C6BYJ3"/>
<evidence type="ECO:0000256" key="12">
    <source>
        <dbReference type="ARBA" id="ARBA00023136"/>
    </source>
</evidence>
<evidence type="ECO:0000256" key="6">
    <source>
        <dbReference type="ARBA" id="ARBA00022679"/>
    </source>
</evidence>
<dbReference type="Gene3D" id="1.20.1250.20">
    <property type="entry name" value="MFS general substrate transporter like domains"/>
    <property type="match status" value="2"/>
</dbReference>
<dbReference type="InterPro" id="IPR003374">
    <property type="entry name" value="ApbE-like_sf"/>
</dbReference>
<gene>
    <name evidence="17" type="ordered locus">Desal_0718</name>
</gene>
<accession>C6BYJ3</accession>
<name>C6BYJ3_MARSD</name>
<feature type="transmembrane region" description="Helical" evidence="15">
    <location>
        <begin position="86"/>
        <end position="109"/>
    </location>
</feature>
<dbReference type="SUPFAM" id="SSF103473">
    <property type="entry name" value="MFS general substrate transporter"/>
    <property type="match status" value="1"/>
</dbReference>
<evidence type="ECO:0000313" key="17">
    <source>
        <dbReference type="EMBL" id="ACS78784.1"/>
    </source>
</evidence>
<keyword evidence="17" id="KW-0449">Lipoprotein</keyword>
<evidence type="ECO:0000313" key="18">
    <source>
        <dbReference type="Proteomes" id="UP000002601"/>
    </source>
</evidence>
<feature type="domain" description="Major facilitator superfamily (MFS) profile" evidence="16">
    <location>
        <begin position="1"/>
        <end position="370"/>
    </location>
</feature>
<dbReference type="PRINTS" id="PR01035">
    <property type="entry name" value="TCRTETA"/>
</dbReference>
<feature type="transmembrane region" description="Helical" evidence="15">
    <location>
        <begin position="63"/>
        <end position="80"/>
    </location>
</feature>
<dbReference type="InterPro" id="IPR011701">
    <property type="entry name" value="MFS"/>
</dbReference>
<evidence type="ECO:0000259" key="16">
    <source>
        <dbReference type="PROSITE" id="PS50850"/>
    </source>
</evidence>
<dbReference type="Pfam" id="PF07690">
    <property type="entry name" value="MFS_1"/>
    <property type="match status" value="2"/>
</dbReference>
<keyword evidence="5" id="KW-0285">Flavoprotein</keyword>
<dbReference type="eggNOG" id="COG1477">
    <property type="taxonomic scope" value="Bacteria"/>
</dbReference>
<comment type="cofactor">
    <cofactor evidence="1">
        <name>Mg(2+)</name>
        <dbReference type="ChEBI" id="CHEBI:18420"/>
    </cofactor>
</comment>
<evidence type="ECO:0000256" key="13">
    <source>
        <dbReference type="ARBA" id="ARBA00031306"/>
    </source>
</evidence>
<dbReference type="HOGENOM" id="CLU_377122_0_0_7"/>
<keyword evidence="10" id="KW-0460">Magnesium</keyword>
<dbReference type="GO" id="GO:0046872">
    <property type="term" value="F:metal ion binding"/>
    <property type="evidence" value="ECO:0007669"/>
    <property type="project" value="UniProtKB-KW"/>
</dbReference>
<dbReference type="PROSITE" id="PS50850">
    <property type="entry name" value="MFS"/>
    <property type="match status" value="1"/>
</dbReference>
<evidence type="ECO:0000256" key="11">
    <source>
        <dbReference type="ARBA" id="ARBA00022989"/>
    </source>
</evidence>
<dbReference type="InterPro" id="IPR024932">
    <property type="entry name" value="ApbE"/>
</dbReference>
<dbReference type="GO" id="GO:0016020">
    <property type="term" value="C:membrane"/>
    <property type="evidence" value="ECO:0007669"/>
    <property type="project" value="UniProtKB-SubCell"/>
</dbReference>
<dbReference type="GO" id="GO:0016740">
    <property type="term" value="F:transferase activity"/>
    <property type="evidence" value="ECO:0007669"/>
    <property type="project" value="UniProtKB-KW"/>
</dbReference>
<keyword evidence="6" id="KW-0808">Transferase</keyword>
<protein>
    <recommendedName>
        <fullName evidence="4">FAD:protein FMN transferase</fullName>
        <ecNumber evidence="3">2.7.1.180</ecNumber>
    </recommendedName>
    <alternativeName>
        <fullName evidence="13">Flavin transferase</fullName>
    </alternativeName>
</protein>
<dbReference type="InterPro" id="IPR036259">
    <property type="entry name" value="MFS_trans_sf"/>
</dbReference>
<dbReference type="Pfam" id="PF02424">
    <property type="entry name" value="ApbE"/>
    <property type="match status" value="1"/>
</dbReference>
<evidence type="ECO:0000256" key="15">
    <source>
        <dbReference type="SAM" id="Phobius"/>
    </source>
</evidence>
<keyword evidence="8" id="KW-0479">Metal-binding</keyword>
<proteinExistence type="predicted"/>
<keyword evidence="9" id="KW-0274">FAD</keyword>
<evidence type="ECO:0000256" key="5">
    <source>
        <dbReference type="ARBA" id="ARBA00022630"/>
    </source>
</evidence>
<dbReference type="PANTHER" id="PTHR30040">
    <property type="entry name" value="THIAMINE BIOSYNTHESIS LIPOPROTEIN APBE"/>
    <property type="match status" value="1"/>
</dbReference>
<evidence type="ECO:0000256" key="1">
    <source>
        <dbReference type="ARBA" id="ARBA00001946"/>
    </source>
</evidence>
<dbReference type="InterPro" id="IPR001958">
    <property type="entry name" value="Tet-R_TetA/multi-R_MdtG-like"/>
</dbReference>
<dbReference type="GO" id="GO:0022857">
    <property type="term" value="F:transmembrane transporter activity"/>
    <property type="evidence" value="ECO:0007669"/>
    <property type="project" value="InterPro"/>
</dbReference>
<dbReference type="Gene3D" id="3.10.520.10">
    <property type="entry name" value="ApbE-like domains"/>
    <property type="match status" value="1"/>
</dbReference>
<organism evidence="17 18">
    <name type="scientific">Maridesulfovibrio salexigens (strain ATCC 14822 / DSM 2638 / NCIMB 8403 / VKM B-1763)</name>
    <name type="common">Desulfovibrio salexigens</name>
    <dbReference type="NCBI Taxonomy" id="526222"/>
    <lineage>
        <taxon>Bacteria</taxon>
        <taxon>Pseudomonadati</taxon>
        <taxon>Thermodesulfobacteriota</taxon>
        <taxon>Desulfovibrionia</taxon>
        <taxon>Desulfovibrionales</taxon>
        <taxon>Desulfovibrionaceae</taxon>
        <taxon>Maridesulfovibrio</taxon>
    </lineage>
</organism>